<evidence type="ECO:0000259" key="7">
    <source>
        <dbReference type="PROSITE" id="PS50850"/>
    </source>
</evidence>
<accession>A1ZUS3</accession>
<dbReference type="OrthoDB" id="9812221at2"/>
<evidence type="ECO:0000256" key="5">
    <source>
        <dbReference type="ARBA" id="ARBA00023136"/>
    </source>
</evidence>
<keyword evidence="3 6" id="KW-0812">Transmembrane</keyword>
<keyword evidence="9" id="KW-1185">Reference proteome</keyword>
<evidence type="ECO:0000313" key="8">
    <source>
        <dbReference type="EMBL" id="EAY25827.1"/>
    </source>
</evidence>
<keyword evidence="4 6" id="KW-1133">Transmembrane helix</keyword>
<sequence>MLLKNKNIVKLVLLLASSLTVMSGATIAPSLPKMSEVFANTPHADFLSKLVLTLPALMIALVSPLVGIMIDKFGRLQLLFISLIIYALGGTTGLYFSDLYSILAGRALLGVAVAGVMTSATTLIADYLEGEERNRFMGIQGAFMAFGGMVFVGSGGALADLNWRFPFALYFFSLVVLPLAYTYLVEPVKTTDKNIGQINSGPAVYPKFLIGFIYIITFLSMLLFYMIPVQLPFLLKSLNIEKSSLVGLAIVVSTMMGAVTSASYQQLKKRLSYMQIYAIAFGLLGIGFSLVSLAQGYVIILVGMVFSGLGMGLLMPNPSLWLMSLAPAKIRGRLIGGLTMAVFIGQFFAPVISEPIALRWSLSTAFGAGGLLMLTLAVGFVLSNRNLMSRDKKWKQQLKKDGVVS</sequence>
<evidence type="ECO:0000256" key="2">
    <source>
        <dbReference type="ARBA" id="ARBA00022475"/>
    </source>
</evidence>
<dbReference type="InterPro" id="IPR011701">
    <property type="entry name" value="MFS"/>
</dbReference>
<dbReference type="PROSITE" id="PS50850">
    <property type="entry name" value="MFS"/>
    <property type="match status" value="1"/>
</dbReference>
<dbReference type="InterPro" id="IPR036259">
    <property type="entry name" value="MFS_trans_sf"/>
</dbReference>
<dbReference type="eggNOG" id="COG2814">
    <property type="taxonomic scope" value="Bacteria"/>
</dbReference>
<organism evidence="8 9">
    <name type="scientific">Microscilla marina ATCC 23134</name>
    <dbReference type="NCBI Taxonomy" id="313606"/>
    <lineage>
        <taxon>Bacteria</taxon>
        <taxon>Pseudomonadati</taxon>
        <taxon>Bacteroidota</taxon>
        <taxon>Cytophagia</taxon>
        <taxon>Cytophagales</taxon>
        <taxon>Microscillaceae</taxon>
        <taxon>Microscilla</taxon>
    </lineage>
</organism>
<feature type="transmembrane region" description="Helical" evidence="6">
    <location>
        <begin position="364"/>
        <end position="383"/>
    </location>
</feature>
<dbReference type="InterPro" id="IPR050189">
    <property type="entry name" value="MFS_Efflux_Transporters"/>
</dbReference>
<dbReference type="SUPFAM" id="SSF103473">
    <property type="entry name" value="MFS general substrate transporter"/>
    <property type="match status" value="1"/>
</dbReference>
<feature type="transmembrane region" description="Helical" evidence="6">
    <location>
        <begin position="137"/>
        <end position="159"/>
    </location>
</feature>
<feature type="transmembrane region" description="Helical" evidence="6">
    <location>
        <begin position="334"/>
        <end position="352"/>
    </location>
</feature>
<dbReference type="Gene3D" id="1.20.1250.20">
    <property type="entry name" value="MFS general substrate transporter like domains"/>
    <property type="match status" value="2"/>
</dbReference>
<dbReference type="InterPro" id="IPR020846">
    <property type="entry name" value="MFS_dom"/>
</dbReference>
<evidence type="ECO:0000256" key="4">
    <source>
        <dbReference type="ARBA" id="ARBA00022989"/>
    </source>
</evidence>
<gene>
    <name evidence="8" type="ORF">M23134_07639</name>
</gene>
<name>A1ZUS3_MICM2</name>
<dbReference type="Pfam" id="PF07690">
    <property type="entry name" value="MFS_1"/>
    <property type="match status" value="1"/>
</dbReference>
<dbReference type="PANTHER" id="PTHR43124">
    <property type="entry name" value="PURINE EFFLUX PUMP PBUE"/>
    <property type="match status" value="1"/>
</dbReference>
<comment type="caution">
    <text evidence="8">The sequence shown here is derived from an EMBL/GenBank/DDBJ whole genome shotgun (WGS) entry which is preliminary data.</text>
</comment>
<reference evidence="8 9" key="1">
    <citation type="submission" date="2007-01" db="EMBL/GenBank/DDBJ databases">
        <authorList>
            <person name="Haygood M."/>
            <person name="Podell S."/>
            <person name="Anderson C."/>
            <person name="Hopkinson B."/>
            <person name="Roe K."/>
            <person name="Barbeau K."/>
            <person name="Gaasterland T."/>
            <person name="Ferriera S."/>
            <person name="Johnson J."/>
            <person name="Kravitz S."/>
            <person name="Beeson K."/>
            <person name="Sutton G."/>
            <person name="Rogers Y.-H."/>
            <person name="Friedman R."/>
            <person name="Frazier M."/>
            <person name="Venter J.C."/>
        </authorList>
    </citation>
    <scope>NUCLEOTIDE SEQUENCE [LARGE SCALE GENOMIC DNA]</scope>
    <source>
        <strain evidence="8 9">ATCC 23134</strain>
    </source>
</reference>
<feature type="transmembrane region" description="Helical" evidence="6">
    <location>
        <begin position="204"/>
        <end position="225"/>
    </location>
</feature>
<comment type="subcellular location">
    <subcellularLocation>
        <location evidence="1">Cell membrane</location>
        <topology evidence="1">Multi-pass membrane protein</topology>
    </subcellularLocation>
</comment>
<feature type="transmembrane region" description="Helical" evidence="6">
    <location>
        <begin position="165"/>
        <end position="184"/>
    </location>
</feature>
<evidence type="ECO:0000313" key="9">
    <source>
        <dbReference type="Proteomes" id="UP000004095"/>
    </source>
</evidence>
<dbReference type="EMBL" id="AAWS01000042">
    <property type="protein sequence ID" value="EAY25827.1"/>
    <property type="molecule type" value="Genomic_DNA"/>
</dbReference>
<evidence type="ECO:0000256" key="6">
    <source>
        <dbReference type="SAM" id="Phobius"/>
    </source>
</evidence>
<feature type="transmembrane region" description="Helical" evidence="6">
    <location>
        <begin position="103"/>
        <end position="125"/>
    </location>
</feature>
<feature type="transmembrane region" description="Helical" evidence="6">
    <location>
        <begin position="297"/>
        <end position="314"/>
    </location>
</feature>
<dbReference type="AlphaFoldDB" id="A1ZUS3"/>
<evidence type="ECO:0000256" key="1">
    <source>
        <dbReference type="ARBA" id="ARBA00004651"/>
    </source>
</evidence>
<dbReference type="CDD" id="cd17473">
    <property type="entry name" value="MFS_arabinose_efflux_permease_like"/>
    <property type="match status" value="1"/>
</dbReference>
<keyword evidence="5 6" id="KW-0472">Membrane</keyword>
<feature type="transmembrane region" description="Helical" evidence="6">
    <location>
        <begin position="271"/>
        <end position="291"/>
    </location>
</feature>
<dbReference type="PANTHER" id="PTHR43124:SF3">
    <property type="entry name" value="CHLORAMPHENICOL EFFLUX PUMP RV0191"/>
    <property type="match status" value="1"/>
</dbReference>
<feature type="transmembrane region" description="Helical" evidence="6">
    <location>
        <begin position="78"/>
        <end position="97"/>
    </location>
</feature>
<evidence type="ECO:0000256" key="3">
    <source>
        <dbReference type="ARBA" id="ARBA00022692"/>
    </source>
</evidence>
<protein>
    <submittedName>
        <fullName evidence="8">MFS permease (Drug)</fullName>
    </submittedName>
</protein>
<proteinExistence type="predicted"/>
<dbReference type="Proteomes" id="UP000004095">
    <property type="component" value="Unassembled WGS sequence"/>
</dbReference>
<keyword evidence="2" id="KW-1003">Cell membrane</keyword>
<dbReference type="RefSeq" id="WP_002702001.1">
    <property type="nucleotide sequence ID" value="NZ_AAWS01000042.1"/>
</dbReference>
<feature type="transmembrane region" description="Helical" evidence="6">
    <location>
        <begin position="46"/>
        <end position="66"/>
    </location>
</feature>
<dbReference type="GO" id="GO:0022857">
    <property type="term" value="F:transmembrane transporter activity"/>
    <property type="evidence" value="ECO:0007669"/>
    <property type="project" value="InterPro"/>
</dbReference>
<feature type="transmembrane region" description="Helical" evidence="6">
    <location>
        <begin position="245"/>
        <end position="264"/>
    </location>
</feature>
<dbReference type="GO" id="GO:0005886">
    <property type="term" value="C:plasma membrane"/>
    <property type="evidence" value="ECO:0007669"/>
    <property type="project" value="UniProtKB-SubCell"/>
</dbReference>
<feature type="domain" description="Major facilitator superfamily (MFS) profile" evidence="7">
    <location>
        <begin position="9"/>
        <end position="387"/>
    </location>
</feature>